<dbReference type="RefSeq" id="WP_146832279.1">
    <property type="nucleotide sequence ID" value="NZ_CP042476.1"/>
</dbReference>
<dbReference type="OrthoDB" id="955119at2"/>
<evidence type="ECO:0000256" key="2">
    <source>
        <dbReference type="ARBA" id="ARBA00022723"/>
    </source>
</evidence>
<feature type="chain" id="PRO_5022665884" evidence="6">
    <location>
        <begin position="22"/>
        <end position="169"/>
    </location>
</feature>
<dbReference type="EMBL" id="CP042476">
    <property type="protein sequence ID" value="QED37340.1"/>
    <property type="molecule type" value="Genomic_DNA"/>
</dbReference>
<dbReference type="PROSITE" id="PS51007">
    <property type="entry name" value="CYTC"/>
    <property type="match status" value="1"/>
</dbReference>
<organism evidence="8 9">
    <name type="scientific">Antarcticibacterium arcticum</name>
    <dbReference type="NCBI Taxonomy" id="2585771"/>
    <lineage>
        <taxon>Bacteria</taxon>
        <taxon>Pseudomonadati</taxon>
        <taxon>Bacteroidota</taxon>
        <taxon>Flavobacteriia</taxon>
        <taxon>Flavobacteriales</taxon>
        <taxon>Flavobacteriaceae</taxon>
        <taxon>Antarcticibacterium</taxon>
    </lineage>
</organism>
<evidence type="ECO:0000313" key="9">
    <source>
        <dbReference type="Proteomes" id="UP000321954"/>
    </source>
</evidence>
<evidence type="ECO:0000256" key="1">
    <source>
        <dbReference type="ARBA" id="ARBA00022617"/>
    </source>
</evidence>
<evidence type="ECO:0000313" key="8">
    <source>
        <dbReference type="EMBL" id="QED37340.1"/>
    </source>
</evidence>
<accession>A0A5B8YHE3</accession>
<protein>
    <submittedName>
        <fullName evidence="8">Cytochrome c</fullName>
    </submittedName>
</protein>
<evidence type="ECO:0000256" key="3">
    <source>
        <dbReference type="ARBA" id="ARBA00023004"/>
    </source>
</evidence>
<dbReference type="PROSITE" id="PS51257">
    <property type="entry name" value="PROKAR_LIPOPROTEIN"/>
    <property type="match status" value="1"/>
</dbReference>
<evidence type="ECO:0000256" key="5">
    <source>
        <dbReference type="SAM" id="MobiDB-lite"/>
    </source>
</evidence>
<dbReference type="AlphaFoldDB" id="A0A5B8YHE3"/>
<dbReference type="GO" id="GO:0009055">
    <property type="term" value="F:electron transfer activity"/>
    <property type="evidence" value="ECO:0007669"/>
    <property type="project" value="InterPro"/>
</dbReference>
<dbReference type="KEGG" id="anp:FK178_06240"/>
<keyword evidence="9" id="KW-1185">Reference proteome</keyword>
<dbReference type="GO" id="GO:0020037">
    <property type="term" value="F:heme binding"/>
    <property type="evidence" value="ECO:0007669"/>
    <property type="project" value="InterPro"/>
</dbReference>
<evidence type="ECO:0000256" key="6">
    <source>
        <dbReference type="SAM" id="SignalP"/>
    </source>
</evidence>
<dbReference type="Proteomes" id="UP000321954">
    <property type="component" value="Chromosome"/>
</dbReference>
<evidence type="ECO:0000256" key="4">
    <source>
        <dbReference type="PROSITE-ProRule" id="PRU00433"/>
    </source>
</evidence>
<name>A0A5B8YHE3_9FLAO</name>
<dbReference type="GO" id="GO:0046872">
    <property type="term" value="F:metal ion binding"/>
    <property type="evidence" value="ECO:0007669"/>
    <property type="project" value="UniProtKB-KW"/>
</dbReference>
<feature type="domain" description="Cytochrome c" evidence="7">
    <location>
        <begin position="76"/>
        <end position="166"/>
    </location>
</feature>
<feature type="signal peptide" evidence="6">
    <location>
        <begin position="1"/>
        <end position="21"/>
    </location>
</feature>
<dbReference type="InterPro" id="IPR009056">
    <property type="entry name" value="Cyt_c-like_dom"/>
</dbReference>
<proteinExistence type="predicted"/>
<sequence length="169" mass="18757">MRKLSKLILTLITITAFTACGDSEKKEKDDVKIGDYSQEAPKKEAAATSSKDMVDMSNKGIGPVKSVTLNAEIDKALAVKGETVFKNMCTACHKTDKKFIGPAIVGITERRSPEWIMNMILNPEEMIANDPIAKQLLLESNMAVMANQNLTEEEARSILEYFRTLDEEI</sequence>
<keyword evidence="6" id="KW-0732">Signal</keyword>
<keyword evidence="2 4" id="KW-0479">Metal-binding</keyword>
<keyword evidence="1 4" id="KW-0349">Heme</keyword>
<keyword evidence="3 4" id="KW-0408">Iron</keyword>
<dbReference type="Pfam" id="PF00034">
    <property type="entry name" value="Cytochrom_C"/>
    <property type="match status" value="1"/>
</dbReference>
<reference evidence="8 9" key="1">
    <citation type="submission" date="2019-08" db="EMBL/GenBank/DDBJ databases">
        <title>Antarcticibacterium arcticum sp. nov., a bacterium isolated from marine sediment of the Canadian Beaufort Sea.</title>
        <authorList>
            <person name="Lee Y.M."/>
            <person name="Baek K."/>
            <person name="Lee D.-H."/>
            <person name="Shin S.C."/>
            <person name="Jin Y.K."/>
            <person name="Park Y."/>
        </authorList>
    </citation>
    <scope>NUCLEOTIDE SEQUENCE [LARGE SCALE GENOMIC DNA]</scope>
    <source>
        <strain evidence="8 9">PAMC 28998</strain>
    </source>
</reference>
<dbReference type="SUPFAM" id="SSF46626">
    <property type="entry name" value="Cytochrome c"/>
    <property type="match status" value="1"/>
</dbReference>
<evidence type="ECO:0000259" key="7">
    <source>
        <dbReference type="PROSITE" id="PS51007"/>
    </source>
</evidence>
<feature type="region of interest" description="Disordered" evidence="5">
    <location>
        <begin position="28"/>
        <end position="51"/>
    </location>
</feature>
<dbReference type="Gene3D" id="1.10.760.10">
    <property type="entry name" value="Cytochrome c-like domain"/>
    <property type="match status" value="1"/>
</dbReference>
<dbReference type="InterPro" id="IPR036909">
    <property type="entry name" value="Cyt_c-like_dom_sf"/>
</dbReference>
<gene>
    <name evidence="8" type="ORF">FK178_06240</name>
</gene>